<keyword evidence="7 13" id="KW-0627">Porphyrin biosynthesis</keyword>
<dbReference type="NCBIfam" id="NF006762">
    <property type="entry name" value="PRK09283.1"/>
    <property type="match status" value="1"/>
</dbReference>
<protein>
    <recommendedName>
        <fullName evidence="4 13">Delta-aminolevulinic acid dehydratase</fullName>
        <ecNumber evidence="3 13">4.2.1.24</ecNumber>
    </recommendedName>
</protein>
<comment type="catalytic activity">
    <reaction evidence="8 13">
        <text>2 5-aminolevulinate = porphobilinogen + 2 H2O + H(+)</text>
        <dbReference type="Rhea" id="RHEA:24064"/>
        <dbReference type="ChEBI" id="CHEBI:15377"/>
        <dbReference type="ChEBI" id="CHEBI:15378"/>
        <dbReference type="ChEBI" id="CHEBI:58126"/>
        <dbReference type="ChEBI" id="CHEBI:356416"/>
        <dbReference type="EC" id="4.2.1.24"/>
    </reaction>
</comment>
<evidence type="ECO:0000256" key="10">
    <source>
        <dbReference type="PIRSR" id="PIRSR001415-2"/>
    </source>
</evidence>
<feature type="active site" description="Schiff-base intermediate with substrate" evidence="9">
    <location>
        <position position="249"/>
    </location>
</feature>
<evidence type="ECO:0000313" key="15">
    <source>
        <dbReference type="EMBL" id="AEH61334.1"/>
    </source>
</evidence>
<dbReference type="OrthoDB" id="8493at2157"/>
<feature type="binding site" evidence="10">
    <location>
        <position position="275"/>
    </location>
    <ligand>
        <name>5-aminolevulinate</name>
        <dbReference type="ChEBI" id="CHEBI:356416"/>
        <label>2</label>
    </ligand>
</feature>
<keyword evidence="6 13" id="KW-0456">Lyase</keyword>
<dbReference type="GO" id="GO:0005829">
    <property type="term" value="C:cytosol"/>
    <property type="evidence" value="ECO:0007669"/>
    <property type="project" value="TreeGrafter"/>
</dbReference>
<dbReference type="Gene3D" id="3.20.20.70">
    <property type="entry name" value="Aldolase class I"/>
    <property type="match status" value="1"/>
</dbReference>
<evidence type="ECO:0000256" key="3">
    <source>
        <dbReference type="ARBA" id="ARBA00012053"/>
    </source>
</evidence>
<dbReference type="InterPro" id="IPR013785">
    <property type="entry name" value="Aldolase_TIM"/>
</dbReference>
<dbReference type="UniPathway" id="UPA00251">
    <property type="reaction ID" value="UER00318"/>
</dbReference>
<name>F7XP42_METZD</name>
<feature type="binding site" evidence="11">
    <location>
        <position position="119"/>
    </location>
    <ligand>
        <name>Zn(2+)</name>
        <dbReference type="ChEBI" id="CHEBI:29105"/>
        <note>catalytic</note>
    </ligand>
</feature>
<proteinExistence type="inferred from homology"/>
<feature type="binding site" evidence="10">
    <location>
        <position position="218"/>
    </location>
    <ligand>
        <name>5-aminolevulinate</name>
        <dbReference type="ChEBI" id="CHEBI:356416"/>
        <label>1</label>
    </ligand>
</feature>
<dbReference type="GO" id="GO:0006782">
    <property type="term" value="P:protoporphyrinogen IX biosynthetic process"/>
    <property type="evidence" value="ECO:0007669"/>
    <property type="project" value="UniProtKB-UniPathway"/>
</dbReference>
<dbReference type="Proteomes" id="UP000006622">
    <property type="component" value="Chromosome"/>
</dbReference>
<dbReference type="InterPro" id="IPR001731">
    <property type="entry name" value="ALAD"/>
</dbReference>
<comment type="similarity">
    <text evidence="2 14">Belongs to the ALAD family.</text>
</comment>
<gene>
    <name evidence="15" type="ordered locus">Mzhil_1495</name>
</gene>
<dbReference type="CDD" id="cd00384">
    <property type="entry name" value="ALAD_PBGS"/>
    <property type="match status" value="1"/>
</dbReference>
<dbReference type="RefSeq" id="WP_013898771.1">
    <property type="nucleotide sequence ID" value="NC_015676.1"/>
</dbReference>
<feature type="binding site" evidence="11">
    <location>
        <position position="121"/>
    </location>
    <ligand>
        <name>Zn(2+)</name>
        <dbReference type="ChEBI" id="CHEBI:29105"/>
        <note>catalytic</note>
    </ligand>
</feature>
<dbReference type="HOGENOM" id="CLU_035731_0_0_2"/>
<evidence type="ECO:0000256" key="13">
    <source>
        <dbReference type="RuleBase" id="RU000515"/>
    </source>
</evidence>
<dbReference type="PIRSF" id="PIRSF001415">
    <property type="entry name" value="Porphbilin_synth"/>
    <property type="match status" value="1"/>
</dbReference>
<evidence type="ECO:0000256" key="4">
    <source>
        <dbReference type="ARBA" id="ARBA00020771"/>
    </source>
</evidence>
<feature type="active site" description="Schiff-base intermediate with substrate" evidence="9">
    <location>
        <position position="196"/>
    </location>
</feature>
<dbReference type="FunFam" id="3.20.20.70:FF:000019">
    <property type="entry name" value="Delta-aminolevulinic acid dehydratase"/>
    <property type="match status" value="1"/>
</dbReference>
<dbReference type="GeneID" id="10823132"/>
<evidence type="ECO:0000256" key="14">
    <source>
        <dbReference type="RuleBase" id="RU004161"/>
    </source>
</evidence>
<accession>F7XP42</accession>
<evidence type="ECO:0000256" key="11">
    <source>
        <dbReference type="PIRSR" id="PIRSR001415-3"/>
    </source>
</evidence>
<keyword evidence="12" id="KW-0460">Magnesium</keyword>
<keyword evidence="11" id="KW-0479">Metal-binding</keyword>
<dbReference type="SUPFAM" id="SSF51569">
    <property type="entry name" value="Aldolase"/>
    <property type="match status" value="1"/>
</dbReference>
<dbReference type="KEGG" id="mzh:Mzhil_1495"/>
<comment type="pathway">
    <text evidence="1">Porphyrin-containing compound metabolism; protoporphyrin-IX biosynthesis; coproporphyrinogen-III from 5-aminolevulinate: step 1/4.</text>
</comment>
<evidence type="ECO:0000256" key="2">
    <source>
        <dbReference type="ARBA" id="ARBA00008055"/>
    </source>
</evidence>
<dbReference type="PANTHER" id="PTHR11458:SF0">
    <property type="entry name" value="DELTA-AMINOLEVULINIC ACID DEHYDRATASE"/>
    <property type="match status" value="1"/>
</dbReference>
<evidence type="ECO:0000313" key="16">
    <source>
        <dbReference type="Proteomes" id="UP000006622"/>
    </source>
</evidence>
<feature type="binding site" evidence="10">
    <location>
        <position position="314"/>
    </location>
    <ligand>
        <name>5-aminolevulinate</name>
        <dbReference type="ChEBI" id="CHEBI:356416"/>
        <label>2</label>
    </ligand>
</feature>
<evidence type="ECO:0000256" key="7">
    <source>
        <dbReference type="ARBA" id="ARBA00023244"/>
    </source>
</evidence>
<comment type="subunit">
    <text evidence="13">Homooctamer.</text>
</comment>
<dbReference type="PRINTS" id="PR00144">
    <property type="entry name" value="DALDHYDRTASE"/>
</dbReference>
<feature type="binding site" evidence="11">
    <location>
        <position position="129"/>
    </location>
    <ligand>
        <name>Zn(2+)</name>
        <dbReference type="ChEBI" id="CHEBI:29105"/>
        <note>catalytic</note>
    </ligand>
</feature>
<dbReference type="SMART" id="SM01004">
    <property type="entry name" value="ALAD"/>
    <property type="match status" value="1"/>
</dbReference>
<evidence type="ECO:0000256" key="6">
    <source>
        <dbReference type="ARBA" id="ARBA00023239"/>
    </source>
</evidence>
<dbReference type="EC" id="4.2.1.24" evidence="3 13"/>
<evidence type="ECO:0000256" key="9">
    <source>
        <dbReference type="PIRSR" id="PIRSR001415-1"/>
    </source>
</evidence>
<dbReference type="AlphaFoldDB" id="F7XP42"/>
<keyword evidence="5" id="KW-0350">Heme biosynthesis</keyword>
<evidence type="ECO:0000256" key="5">
    <source>
        <dbReference type="ARBA" id="ARBA00023133"/>
    </source>
</evidence>
<feature type="binding site" evidence="10">
    <location>
        <position position="206"/>
    </location>
    <ligand>
        <name>5-aminolevulinate</name>
        <dbReference type="ChEBI" id="CHEBI:356416"/>
        <label>1</label>
    </ligand>
</feature>
<organism evidence="15 16">
    <name type="scientific">Methanosalsum zhilinae (strain DSM 4017 / NBRC 107636 / OCM 62 / WeN5)</name>
    <name type="common">Methanohalophilus zhilinae</name>
    <dbReference type="NCBI Taxonomy" id="679901"/>
    <lineage>
        <taxon>Archaea</taxon>
        <taxon>Methanobacteriati</taxon>
        <taxon>Methanobacteriota</taxon>
        <taxon>Stenosarchaea group</taxon>
        <taxon>Methanomicrobia</taxon>
        <taxon>Methanosarcinales</taxon>
        <taxon>Methanosarcinaceae</taxon>
        <taxon>Methanosalsum</taxon>
    </lineage>
</organism>
<dbReference type="EMBL" id="CP002101">
    <property type="protein sequence ID" value="AEH61334.1"/>
    <property type="molecule type" value="Genomic_DNA"/>
</dbReference>
<dbReference type="PANTHER" id="PTHR11458">
    <property type="entry name" value="DELTA-AMINOLEVULINIC ACID DEHYDRATASE"/>
    <property type="match status" value="1"/>
</dbReference>
<evidence type="ECO:0000256" key="1">
    <source>
        <dbReference type="ARBA" id="ARBA00004694"/>
    </source>
</evidence>
<keyword evidence="11" id="KW-0862">Zinc</keyword>
<sequence length="324" mass="35641">MFPQVRMRRLRSANIQRMVCETTLSTDDIIYPMFIDENISTPQKIPSMPGIYRLPPSQAASDAKEASDLGIPAVILFGIPEKKDEKGSSACGDDDVVQKAAREIKNELGKDMAIITDVCLCEYTTHGHCGVVNYESEEVLNDPTLDILGQVAVSHAKAGADMVAPSGMMDGMIKAIRSSLDSNNYSNIPIMSYAAKYSSTFYGPFRDAADSGYSFGDRSGYQMNPANSNEALREVELDIKEGADIVMVKPALPYLDILYRIKDTFKIPTAAYNVSGEYSMLKAAAQNGWLDERSVMYESLLSIKRAGADMIITYFAKDIARLLK</sequence>
<dbReference type="PROSITE" id="PS00169">
    <property type="entry name" value="D_ALA_DEHYDRATASE"/>
    <property type="match status" value="1"/>
</dbReference>
<evidence type="ECO:0000256" key="8">
    <source>
        <dbReference type="ARBA" id="ARBA00047651"/>
    </source>
</evidence>
<keyword evidence="16" id="KW-1185">Reference proteome</keyword>
<dbReference type="InterPro" id="IPR030656">
    <property type="entry name" value="ALAD_AS"/>
</dbReference>
<dbReference type="STRING" id="679901.Mzhil_1495"/>
<dbReference type="Pfam" id="PF00490">
    <property type="entry name" value="ALAD"/>
    <property type="match status" value="1"/>
</dbReference>
<dbReference type="GO" id="GO:0008270">
    <property type="term" value="F:zinc ion binding"/>
    <property type="evidence" value="ECO:0007669"/>
    <property type="project" value="TreeGrafter"/>
</dbReference>
<evidence type="ECO:0000256" key="12">
    <source>
        <dbReference type="PIRSR" id="PIRSR001415-5"/>
    </source>
</evidence>
<feature type="binding site" evidence="12">
    <location>
        <position position="234"/>
    </location>
    <ligand>
        <name>Mg(2+)</name>
        <dbReference type="ChEBI" id="CHEBI:18420"/>
    </ligand>
</feature>
<dbReference type="GO" id="GO:0004655">
    <property type="term" value="F:porphobilinogen synthase activity"/>
    <property type="evidence" value="ECO:0007669"/>
    <property type="project" value="UniProtKB-EC"/>
</dbReference>
<reference evidence="15" key="1">
    <citation type="submission" date="2010-07" db="EMBL/GenBank/DDBJ databases">
        <title>The complete genome of Methanosalsum zhilinae DSM 4017.</title>
        <authorList>
            <consortium name="US DOE Joint Genome Institute (JGI-PGF)"/>
            <person name="Lucas S."/>
            <person name="Copeland A."/>
            <person name="Lapidus A."/>
            <person name="Glavina del Rio T."/>
            <person name="Dalin E."/>
            <person name="Tice H."/>
            <person name="Bruce D."/>
            <person name="Goodwin L."/>
            <person name="Pitluck S."/>
            <person name="Kyrpides N."/>
            <person name="Mavromatis K."/>
            <person name="Ovchinnikova G."/>
            <person name="Daligault H."/>
            <person name="Detter J.C."/>
            <person name="Han C."/>
            <person name="Tapia R."/>
            <person name="Larimer F."/>
            <person name="Land M."/>
            <person name="Hauser L."/>
            <person name="Markowitz V."/>
            <person name="Cheng J.-F."/>
            <person name="Hugenholtz P."/>
            <person name="Woyke T."/>
            <person name="Wu D."/>
            <person name="Spring S."/>
            <person name="Schueler E."/>
            <person name="Brambilla E."/>
            <person name="Klenk H.-P."/>
            <person name="Eisen J.A."/>
        </authorList>
    </citation>
    <scope>NUCLEOTIDE SEQUENCE</scope>
    <source>
        <strain evidence="15">DSM 4017</strain>
    </source>
</reference>